<organism evidence="2 3">
    <name type="scientific">Paraburkholderia phenazinium</name>
    <dbReference type="NCBI Taxonomy" id="60549"/>
    <lineage>
        <taxon>Bacteria</taxon>
        <taxon>Pseudomonadati</taxon>
        <taxon>Pseudomonadota</taxon>
        <taxon>Betaproteobacteria</taxon>
        <taxon>Burkholderiales</taxon>
        <taxon>Burkholderiaceae</taxon>
        <taxon>Paraburkholderia</taxon>
    </lineage>
</organism>
<evidence type="ECO:0000256" key="1">
    <source>
        <dbReference type="SAM" id="MobiDB-lite"/>
    </source>
</evidence>
<accession>A0A1N6K1Q8</accession>
<dbReference type="AlphaFoldDB" id="A0A1N6K1Q8"/>
<dbReference type="EMBL" id="FSRM01000002">
    <property type="protein sequence ID" value="SIO50495.1"/>
    <property type="molecule type" value="Genomic_DNA"/>
</dbReference>
<dbReference type="OrthoDB" id="9024530at2"/>
<proteinExistence type="predicted"/>
<protein>
    <submittedName>
        <fullName evidence="2">Uncharacterized protein</fullName>
    </submittedName>
</protein>
<dbReference type="Proteomes" id="UP000184693">
    <property type="component" value="Unassembled WGS sequence"/>
</dbReference>
<gene>
    <name evidence="2" type="ORF">SAMN05444168_5772</name>
</gene>
<reference evidence="2 3" key="1">
    <citation type="submission" date="2016-11" db="EMBL/GenBank/DDBJ databases">
        <authorList>
            <person name="Jaros S."/>
            <person name="Januszkiewicz K."/>
            <person name="Wedrychowicz H."/>
        </authorList>
    </citation>
    <scope>NUCLEOTIDE SEQUENCE [LARGE SCALE GENOMIC DNA]</scope>
    <source>
        <strain evidence="2 3">GAS86</strain>
    </source>
</reference>
<dbReference type="RefSeq" id="WP_074267702.1">
    <property type="nucleotide sequence ID" value="NZ_FSRM01000002.1"/>
</dbReference>
<feature type="region of interest" description="Disordered" evidence="1">
    <location>
        <begin position="63"/>
        <end position="87"/>
    </location>
</feature>
<name>A0A1N6K1Q8_9BURK</name>
<sequence length="87" mass="10175">MNHRDVEQELRHLEYVFGHITAANTVPSLTYWRGRLNSLRQASIAPQQRNRINRLEQQLLKLELPERETAGPASQETRTHPPQRAPR</sequence>
<evidence type="ECO:0000313" key="3">
    <source>
        <dbReference type="Proteomes" id="UP000184693"/>
    </source>
</evidence>
<evidence type="ECO:0000313" key="2">
    <source>
        <dbReference type="EMBL" id="SIO50495.1"/>
    </source>
</evidence>